<evidence type="ECO:0000313" key="3">
    <source>
        <dbReference type="Proteomes" id="UP000007104"/>
    </source>
</evidence>
<reference evidence="2 3" key="1">
    <citation type="journal article" date="2011" name="J. Bacteriol.">
        <title>Revised genome sequence of Brucella suis 1330.</title>
        <authorList>
            <person name="Tae H."/>
            <person name="Shallom S."/>
            <person name="Settlage R."/>
            <person name="Preston D."/>
            <person name="Adams L.G."/>
            <person name="Garner H.R."/>
        </authorList>
    </citation>
    <scope>NUCLEOTIDE SEQUENCE [LARGE SCALE GENOMIC DNA]</scope>
    <source>
        <strain evidence="2 3">1330</strain>
    </source>
</reference>
<dbReference type="Proteomes" id="UP000007104">
    <property type="component" value="Chromosome II"/>
</dbReference>
<protein>
    <submittedName>
        <fullName evidence="2">Uncharacterized protein</fullName>
    </submittedName>
</protein>
<feature type="compositionally biased region" description="Basic and acidic residues" evidence="1">
    <location>
        <begin position="1"/>
        <end position="13"/>
    </location>
</feature>
<gene>
    <name evidence="2" type="ordered locus">BS1330_II0238</name>
</gene>
<dbReference type="HOGENOM" id="CLU_3380894_0_0_5"/>
<accession>A0A0H3G6I7</accession>
<keyword evidence="3" id="KW-1185">Reference proteome</keyword>
<feature type="region of interest" description="Disordered" evidence="1">
    <location>
        <begin position="1"/>
        <end position="33"/>
    </location>
</feature>
<dbReference type="AlphaFoldDB" id="A0A0H3G6I7"/>
<dbReference type="KEGG" id="bms:BRA0241"/>
<name>A0A0H3G6I7_BRUSU</name>
<proteinExistence type="predicted"/>
<sequence length="33" mass="3681">MLAKEQKRSDAGPEARMISIMPALLKKRPASKQ</sequence>
<dbReference type="KEGG" id="bsi:BS1330_II0238"/>
<organism evidence="2 3">
    <name type="scientific">Brucella suis biovar 1 (strain 1330)</name>
    <dbReference type="NCBI Taxonomy" id="204722"/>
    <lineage>
        <taxon>Bacteria</taxon>
        <taxon>Pseudomonadati</taxon>
        <taxon>Pseudomonadota</taxon>
        <taxon>Alphaproteobacteria</taxon>
        <taxon>Hyphomicrobiales</taxon>
        <taxon>Brucellaceae</taxon>
        <taxon>Brucella/Ochrobactrum group</taxon>
        <taxon>Brucella</taxon>
    </lineage>
</organism>
<evidence type="ECO:0000256" key="1">
    <source>
        <dbReference type="SAM" id="MobiDB-lite"/>
    </source>
</evidence>
<evidence type="ECO:0000313" key="2">
    <source>
        <dbReference type="EMBL" id="AEM19721.1"/>
    </source>
</evidence>
<dbReference type="EMBL" id="CP002998">
    <property type="protein sequence ID" value="AEM19721.1"/>
    <property type="molecule type" value="Genomic_DNA"/>
</dbReference>